<proteinExistence type="predicted"/>
<feature type="compositionally biased region" description="Basic and acidic residues" evidence="1">
    <location>
        <begin position="233"/>
        <end position="244"/>
    </location>
</feature>
<feature type="region of interest" description="Disordered" evidence="1">
    <location>
        <begin position="223"/>
        <end position="255"/>
    </location>
</feature>
<evidence type="ECO:0000313" key="3">
    <source>
        <dbReference type="Proteomes" id="UP000639772"/>
    </source>
</evidence>
<dbReference type="PANTHER" id="PTHR48227">
    <property type="entry name" value="DNA TOPOISOMERASE 1-LIKE"/>
    <property type="match status" value="1"/>
</dbReference>
<dbReference type="Proteomes" id="UP000639772">
    <property type="component" value="Unassembled WGS sequence"/>
</dbReference>
<name>A0A835PKY7_VANPL</name>
<dbReference type="OrthoDB" id="696117at2759"/>
<dbReference type="PANTHER" id="PTHR48227:SF1">
    <property type="entry name" value="DNA LIGASE 1-LIKE"/>
    <property type="match status" value="1"/>
</dbReference>
<feature type="region of interest" description="Disordered" evidence="1">
    <location>
        <begin position="75"/>
        <end position="104"/>
    </location>
</feature>
<sequence>MRAVKGEITSSRPIRLSKAMFLLSRFAASKTITRPDLDTYLKRSIAAFEDLYDVHRDIRDHRKIMYAKVKEAVLQEEEDNNRKKKKDKTKDFGDQKKDRALVGSQVKKEHDQMKILEGSGILLKETLGIDIAGTNGVMEVSNKKVDSEEKRKGDQFASVTEDDAMLWKKVSKYMKERSSNERTDELRGDWGGFEEQRGKAVEKKKREVRLEKVNSESLVLVSEDRERRKRKHSGAERGIDVQHERKMKKKMRIVE</sequence>
<reference evidence="2 3" key="1">
    <citation type="journal article" date="2020" name="Nat. Food">
        <title>A phased Vanilla planifolia genome enables genetic improvement of flavour and production.</title>
        <authorList>
            <person name="Hasing T."/>
            <person name="Tang H."/>
            <person name="Brym M."/>
            <person name="Khazi F."/>
            <person name="Huang T."/>
            <person name="Chambers A.H."/>
        </authorList>
    </citation>
    <scope>NUCLEOTIDE SEQUENCE [LARGE SCALE GENOMIC DNA]</scope>
    <source>
        <tissue evidence="2">Leaf</tissue>
    </source>
</reference>
<comment type="caution">
    <text evidence="2">The sequence shown here is derived from an EMBL/GenBank/DDBJ whole genome shotgun (WGS) entry which is preliminary data.</text>
</comment>
<feature type="compositionally biased region" description="Basic residues" evidence="1">
    <location>
        <begin position="245"/>
        <end position="255"/>
    </location>
</feature>
<dbReference type="AlphaFoldDB" id="A0A835PKY7"/>
<evidence type="ECO:0000256" key="1">
    <source>
        <dbReference type="SAM" id="MobiDB-lite"/>
    </source>
</evidence>
<dbReference type="EMBL" id="JADCNM010000026">
    <property type="protein sequence ID" value="KAG0452127.1"/>
    <property type="molecule type" value="Genomic_DNA"/>
</dbReference>
<accession>A0A835PKY7</accession>
<organism evidence="2 3">
    <name type="scientific">Vanilla planifolia</name>
    <name type="common">Vanilla</name>
    <dbReference type="NCBI Taxonomy" id="51239"/>
    <lineage>
        <taxon>Eukaryota</taxon>
        <taxon>Viridiplantae</taxon>
        <taxon>Streptophyta</taxon>
        <taxon>Embryophyta</taxon>
        <taxon>Tracheophyta</taxon>
        <taxon>Spermatophyta</taxon>
        <taxon>Magnoliopsida</taxon>
        <taxon>Liliopsida</taxon>
        <taxon>Asparagales</taxon>
        <taxon>Orchidaceae</taxon>
        <taxon>Vanilloideae</taxon>
        <taxon>Vanilleae</taxon>
        <taxon>Vanilla</taxon>
    </lineage>
</organism>
<gene>
    <name evidence="2" type="ORF">HPP92_025854</name>
</gene>
<protein>
    <submittedName>
        <fullName evidence="2">Uncharacterized protein</fullName>
    </submittedName>
</protein>
<evidence type="ECO:0000313" key="2">
    <source>
        <dbReference type="EMBL" id="KAG0452127.1"/>
    </source>
</evidence>
<feature type="compositionally biased region" description="Basic and acidic residues" evidence="1">
    <location>
        <begin position="88"/>
        <end position="104"/>
    </location>
</feature>